<dbReference type="PANTHER" id="PTHR37419">
    <property type="entry name" value="SERINE/THREONINE-PROTEIN KINASE TOXIN HIPA"/>
    <property type="match status" value="1"/>
</dbReference>
<accession>A0ABP4EE64</accession>
<dbReference type="Pfam" id="PF07804">
    <property type="entry name" value="HipA_C"/>
    <property type="match status" value="1"/>
</dbReference>
<evidence type="ECO:0000256" key="1">
    <source>
        <dbReference type="ARBA" id="ARBA00010164"/>
    </source>
</evidence>
<evidence type="ECO:0000313" key="8">
    <source>
        <dbReference type="Proteomes" id="UP001501581"/>
    </source>
</evidence>
<comment type="similarity">
    <text evidence="1">Belongs to the HipA Ser/Thr kinase family.</text>
</comment>
<comment type="caution">
    <text evidence="7">The sequence shown here is derived from an EMBL/GenBank/DDBJ whole genome shotgun (WGS) entry which is preliminary data.</text>
</comment>
<dbReference type="RefSeq" id="WP_343995047.1">
    <property type="nucleotide sequence ID" value="NZ_BAAALG010000011.1"/>
</dbReference>
<evidence type="ECO:0000313" key="7">
    <source>
        <dbReference type="EMBL" id="GAA1105275.1"/>
    </source>
</evidence>
<keyword evidence="2" id="KW-0808">Transferase</keyword>
<dbReference type="InterPro" id="IPR017508">
    <property type="entry name" value="HipA_N1"/>
</dbReference>
<dbReference type="Proteomes" id="UP001501581">
    <property type="component" value="Unassembled WGS sequence"/>
</dbReference>
<evidence type="ECO:0000259" key="5">
    <source>
        <dbReference type="Pfam" id="PF07804"/>
    </source>
</evidence>
<protein>
    <recommendedName>
        <fullName evidence="9">Serine/threonine-protein kinase HipA</fullName>
    </recommendedName>
</protein>
<evidence type="ECO:0000256" key="4">
    <source>
        <dbReference type="SAM" id="MobiDB-lite"/>
    </source>
</evidence>
<organism evidence="7 8">
    <name type="scientific">Nocardioides dubius</name>
    <dbReference type="NCBI Taxonomy" id="317019"/>
    <lineage>
        <taxon>Bacteria</taxon>
        <taxon>Bacillati</taxon>
        <taxon>Actinomycetota</taxon>
        <taxon>Actinomycetes</taxon>
        <taxon>Propionibacteriales</taxon>
        <taxon>Nocardioidaceae</taxon>
        <taxon>Nocardioides</taxon>
    </lineage>
</organism>
<feature type="domain" description="HipA-like C-terminal" evidence="5">
    <location>
        <begin position="152"/>
        <end position="382"/>
    </location>
</feature>
<evidence type="ECO:0000259" key="6">
    <source>
        <dbReference type="Pfam" id="PF13657"/>
    </source>
</evidence>
<dbReference type="PANTHER" id="PTHR37419:SF1">
    <property type="entry name" value="SERINE_THREONINE-PROTEIN KINASE TOXIN HIPA"/>
    <property type="match status" value="1"/>
</dbReference>
<dbReference type="InterPro" id="IPR012893">
    <property type="entry name" value="HipA-like_C"/>
</dbReference>
<evidence type="ECO:0008006" key="9">
    <source>
        <dbReference type="Google" id="ProtNLM"/>
    </source>
</evidence>
<feature type="domain" description="HipA N-terminal subdomain 1" evidence="6">
    <location>
        <begin position="6"/>
        <end position="103"/>
    </location>
</feature>
<dbReference type="EMBL" id="BAAALG010000011">
    <property type="protein sequence ID" value="GAA1105275.1"/>
    <property type="molecule type" value="Genomic_DNA"/>
</dbReference>
<reference evidence="8" key="1">
    <citation type="journal article" date="2019" name="Int. J. Syst. Evol. Microbiol.">
        <title>The Global Catalogue of Microorganisms (GCM) 10K type strain sequencing project: providing services to taxonomists for standard genome sequencing and annotation.</title>
        <authorList>
            <consortium name="The Broad Institute Genomics Platform"/>
            <consortium name="The Broad Institute Genome Sequencing Center for Infectious Disease"/>
            <person name="Wu L."/>
            <person name="Ma J."/>
        </authorList>
    </citation>
    <scope>NUCLEOTIDE SEQUENCE [LARGE SCALE GENOMIC DNA]</scope>
    <source>
        <strain evidence="8">JCM 13008</strain>
    </source>
</reference>
<dbReference type="InterPro" id="IPR052028">
    <property type="entry name" value="HipA_Ser/Thr_kinase"/>
</dbReference>
<feature type="compositionally biased region" description="Low complexity" evidence="4">
    <location>
        <begin position="427"/>
        <end position="436"/>
    </location>
</feature>
<feature type="region of interest" description="Disordered" evidence="4">
    <location>
        <begin position="417"/>
        <end position="444"/>
    </location>
</feature>
<name>A0ABP4EE64_9ACTN</name>
<evidence type="ECO:0000256" key="2">
    <source>
        <dbReference type="ARBA" id="ARBA00022679"/>
    </source>
</evidence>
<keyword evidence="3" id="KW-0418">Kinase</keyword>
<sequence>MSALILWLHGVPLARIERDLRRTNAPIKFTWTDRGVEAFKGLRVLSTLMRVGDSVSPVVAKVYLDGLLPEGNARKNYAIAAGVSDPDDTYGLLERYGADTPGAAVIVVDEAGDPTAAGSYEPITIDEVAMRIRHADEHSRADNTGIAPGSSALPGMVPKIALHRAADGSWLLPKGGAPSTWILKRAGLARDGDDVIDTEVLCLELARAVGLSSVHAEILDFGDVRAIAVSRYDRRDVGGRIERLHQEDFAQALGVPAQDVNAKFQWGRTRPTLALIAAVLGDAGASTIGLARLAAFSWIVGNTDMHAKNLSLTRTVDDVVDIAPAYDVSMRLHHSGSREFALDYNGVYRADDTTVEHVIAEIASWDGWTVRRARRLVADLARDLNVALASTNLDHHPGVSVHVLDTVRDRINLAAEATRNHAPNSVAAPTGPGAPATPKPRRRS</sequence>
<gene>
    <name evidence="7" type="ORF">GCM10009668_25800</name>
</gene>
<dbReference type="Pfam" id="PF13657">
    <property type="entry name" value="Couple_hipA"/>
    <property type="match status" value="1"/>
</dbReference>
<evidence type="ECO:0000256" key="3">
    <source>
        <dbReference type="ARBA" id="ARBA00022777"/>
    </source>
</evidence>
<proteinExistence type="inferred from homology"/>
<keyword evidence="8" id="KW-1185">Reference proteome</keyword>